<name>A0A8S1WQ06_PAROT</name>
<evidence type="ECO:0000313" key="2">
    <source>
        <dbReference type="Proteomes" id="UP000683925"/>
    </source>
</evidence>
<accession>A0A8S1WQ06</accession>
<dbReference type="AlphaFoldDB" id="A0A8S1WQ06"/>
<protein>
    <submittedName>
        <fullName evidence="1">Uncharacterized protein</fullName>
    </submittedName>
</protein>
<proteinExistence type="predicted"/>
<sequence>MMDGITKEVLEPSINGKIQLVQKCEGDTDKIQITSTDKYQESDSFMNNQEDDCGFGQQLEFHDEIVQVVDIFDKEFVSAGEVLSKNFEEINLELQNPPNYGVGQESNNKYQQIFNYGDFDDDQNCSQQEHEMVNIQNNLVSTKVYTKIPGETKNLPKCLARRIQDYITTIVQDSEDPELKNTLNNPEIKRFLDMKPEKISKQKLDLFIQSDIGSIFCKEFFGNCLWSYGITKEGKTNVETCFRYNIQYFTKTIKKRKLN</sequence>
<dbReference type="OrthoDB" id="10371084at2759"/>
<reference evidence="1" key="1">
    <citation type="submission" date="2021-01" db="EMBL/GenBank/DDBJ databases">
        <authorList>
            <consortium name="Genoscope - CEA"/>
            <person name="William W."/>
        </authorList>
    </citation>
    <scope>NUCLEOTIDE SEQUENCE</scope>
</reference>
<comment type="caution">
    <text evidence="1">The sequence shown here is derived from an EMBL/GenBank/DDBJ whole genome shotgun (WGS) entry which is preliminary data.</text>
</comment>
<evidence type="ECO:0000313" key="1">
    <source>
        <dbReference type="EMBL" id="CAD8187766.1"/>
    </source>
</evidence>
<gene>
    <name evidence="1" type="ORF">POCTA_138.1.T0910053</name>
</gene>
<dbReference type="EMBL" id="CAJJDP010000090">
    <property type="protein sequence ID" value="CAD8187766.1"/>
    <property type="molecule type" value="Genomic_DNA"/>
</dbReference>
<organism evidence="1 2">
    <name type="scientific">Paramecium octaurelia</name>
    <dbReference type="NCBI Taxonomy" id="43137"/>
    <lineage>
        <taxon>Eukaryota</taxon>
        <taxon>Sar</taxon>
        <taxon>Alveolata</taxon>
        <taxon>Ciliophora</taxon>
        <taxon>Intramacronucleata</taxon>
        <taxon>Oligohymenophorea</taxon>
        <taxon>Peniculida</taxon>
        <taxon>Parameciidae</taxon>
        <taxon>Paramecium</taxon>
    </lineage>
</organism>
<dbReference type="OMA" id="KTNVETC"/>
<dbReference type="Proteomes" id="UP000683925">
    <property type="component" value="Unassembled WGS sequence"/>
</dbReference>
<keyword evidence="2" id="KW-1185">Reference proteome</keyword>